<dbReference type="EMBL" id="FNBI01000001">
    <property type="protein sequence ID" value="SDE88883.1"/>
    <property type="molecule type" value="Genomic_DNA"/>
</dbReference>
<evidence type="ECO:0000256" key="3">
    <source>
        <dbReference type="ARBA" id="ARBA00022692"/>
    </source>
</evidence>
<keyword evidence="3 7" id="KW-0812">Transmembrane</keyword>
<keyword evidence="5" id="KW-0472">Membrane</keyword>
<accession>A0A1G7GLE6</accession>
<dbReference type="GO" id="GO:0005886">
    <property type="term" value="C:plasma membrane"/>
    <property type="evidence" value="ECO:0007669"/>
    <property type="project" value="TreeGrafter"/>
</dbReference>
<dbReference type="AlphaFoldDB" id="A0A1G7GLE6"/>
<evidence type="ECO:0000259" key="6">
    <source>
        <dbReference type="Pfam" id="PF04138"/>
    </source>
</evidence>
<sequence length="146" mass="15967">MRQDGVALVQRMERLRASGIVGQLVRFAIVGGLSAVIYSAVYLPLATWALPPRRAWLAVFPAFAVAVAFGFVFHSRWSFKGHGTRDEGPGQQVKFVAVQASGMVLNAVFTWVITGWLGGPVWLPLVPAVTVTPLVTYVINRQWVFG</sequence>
<evidence type="ECO:0000313" key="7">
    <source>
        <dbReference type="EMBL" id="SDE88883.1"/>
    </source>
</evidence>
<evidence type="ECO:0000313" key="8">
    <source>
        <dbReference type="Proteomes" id="UP000323502"/>
    </source>
</evidence>
<evidence type="ECO:0000256" key="5">
    <source>
        <dbReference type="ARBA" id="ARBA00023136"/>
    </source>
</evidence>
<dbReference type="PANTHER" id="PTHR38459:SF1">
    <property type="entry name" value="PROPHAGE BACTOPRENOL-LINKED GLUCOSE TRANSLOCASE HOMOLOG"/>
    <property type="match status" value="1"/>
</dbReference>
<dbReference type="InterPro" id="IPR051401">
    <property type="entry name" value="GtrA_CellWall_Glycosyl"/>
</dbReference>
<evidence type="ECO:0000256" key="1">
    <source>
        <dbReference type="ARBA" id="ARBA00004141"/>
    </source>
</evidence>
<dbReference type="InterPro" id="IPR007267">
    <property type="entry name" value="GtrA_DPMS_TM"/>
</dbReference>
<evidence type="ECO:0000256" key="2">
    <source>
        <dbReference type="ARBA" id="ARBA00009399"/>
    </source>
</evidence>
<gene>
    <name evidence="7" type="ORF">SAMN05216557_101934</name>
</gene>
<proteinExistence type="inferred from homology"/>
<name>A0A1G7GLE6_9SPHN</name>
<reference evidence="7 8" key="1">
    <citation type="submission" date="2016-10" db="EMBL/GenBank/DDBJ databases">
        <authorList>
            <person name="Varghese N."/>
            <person name="Submissions S."/>
        </authorList>
    </citation>
    <scope>NUCLEOTIDE SEQUENCE [LARGE SCALE GENOMIC DNA]</scope>
    <source>
        <strain evidence="7 8">S7-754</strain>
    </source>
</reference>
<keyword evidence="8" id="KW-1185">Reference proteome</keyword>
<dbReference type="RefSeq" id="WP_311732264.1">
    <property type="nucleotide sequence ID" value="NZ_CP178397.1"/>
</dbReference>
<organism evidence="7 8">
    <name type="scientific">Sphingomonas carotinifaciens</name>
    <dbReference type="NCBI Taxonomy" id="1166323"/>
    <lineage>
        <taxon>Bacteria</taxon>
        <taxon>Pseudomonadati</taxon>
        <taxon>Pseudomonadota</taxon>
        <taxon>Alphaproteobacteria</taxon>
        <taxon>Sphingomonadales</taxon>
        <taxon>Sphingomonadaceae</taxon>
        <taxon>Sphingomonas</taxon>
    </lineage>
</organism>
<protein>
    <submittedName>
        <fullName evidence="7">Flippase GtrA (Transmembrane translocase of bactoprenol-linked glucose)</fullName>
    </submittedName>
</protein>
<comment type="similarity">
    <text evidence="2">Belongs to the GtrA family.</text>
</comment>
<dbReference type="GO" id="GO:0000271">
    <property type="term" value="P:polysaccharide biosynthetic process"/>
    <property type="evidence" value="ECO:0007669"/>
    <property type="project" value="InterPro"/>
</dbReference>
<evidence type="ECO:0000256" key="4">
    <source>
        <dbReference type="ARBA" id="ARBA00022989"/>
    </source>
</evidence>
<dbReference type="Pfam" id="PF04138">
    <property type="entry name" value="GtrA_DPMS_TM"/>
    <property type="match status" value="1"/>
</dbReference>
<comment type="subcellular location">
    <subcellularLocation>
        <location evidence="1">Membrane</location>
        <topology evidence="1">Multi-pass membrane protein</topology>
    </subcellularLocation>
</comment>
<dbReference type="Proteomes" id="UP000323502">
    <property type="component" value="Unassembled WGS sequence"/>
</dbReference>
<keyword evidence="4" id="KW-1133">Transmembrane helix</keyword>
<feature type="domain" description="GtrA/DPMS transmembrane" evidence="6">
    <location>
        <begin position="26"/>
        <end position="145"/>
    </location>
</feature>
<dbReference type="PANTHER" id="PTHR38459">
    <property type="entry name" value="PROPHAGE BACTOPRENOL-LINKED GLUCOSE TRANSLOCASE HOMOLOG"/>
    <property type="match status" value="1"/>
</dbReference>